<name>A0AAV1LX81_9NEOP</name>
<sequence>MSITVTISGNKSELDSYFQPPLSLSGQYECGLLYFSVINSTTKYSYVDSKFPSVIRIECDLIYGSYCNGLPTHIIHEFVSKTAADNQYIEIPQNVIYFPVNKNNITSITITVLEQFGYRINFKEQYIEIRLHLRKPLSNIVCKLT</sequence>
<comment type="caution">
    <text evidence="1">The sequence shown here is derived from an EMBL/GenBank/DDBJ whole genome shotgun (WGS) entry which is preliminary data.</text>
</comment>
<gene>
    <name evidence="1" type="ORF">PARMNEM_LOCUS17596</name>
</gene>
<dbReference type="EMBL" id="CAVLGL010000104">
    <property type="protein sequence ID" value="CAK1598629.1"/>
    <property type="molecule type" value="Genomic_DNA"/>
</dbReference>
<evidence type="ECO:0000313" key="1">
    <source>
        <dbReference type="EMBL" id="CAK1598629.1"/>
    </source>
</evidence>
<proteinExistence type="predicted"/>
<evidence type="ECO:0000313" key="2">
    <source>
        <dbReference type="Proteomes" id="UP001314205"/>
    </source>
</evidence>
<organism evidence="1 2">
    <name type="scientific">Parnassius mnemosyne</name>
    <name type="common">clouded apollo</name>
    <dbReference type="NCBI Taxonomy" id="213953"/>
    <lineage>
        <taxon>Eukaryota</taxon>
        <taxon>Metazoa</taxon>
        <taxon>Ecdysozoa</taxon>
        <taxon>Arthropoda</taxon>
        <taxon>Hexapoda</taxon>
        <taxon>Insecta</taxon>
        <taxon>Pterygota</taxon>
        <taxon>Neoptera</taxon>
        <taxon>Endopterygota</taxon>
        <taxon>Lepidoptera</taxon>
        <taxon>Glossata</taxon>
        <taxon>Ditrysia</taxon>
        <taxon>Papilionoidea</taxon>
        <taxon>Papilionidae</taxon>
        <taxon>Parnassiinae</taxon>
        <taxon>Parnassini</taxon>
        <taxon>Parnassius</taxon>
        <taxon>Driopa</taxon>
    </lineage>
</organism>
<dbReference type="Proteomes" id="UP001314205">
    <property type="component" value="Unassembled WGS sequence"/>
</dbReference>
<reference evidence="1 2" key="1">
    <citation type="submission" date="2023-11" db="EMBL/GenBank/DDBJ databases">
        <authorList>
            <person name="Hedman E."/>
            <person name="Englund M."/>
            <person name="Stromberg M."/>
            <person name="Nyberg Akerstrom W."/>
            <person name="Nylinder S."/>
            <person name="Jareborg N."/>
            <person name="Kallberg Y."/>
            <person name="Kronander E."/>
        </authorList>
    </citation>
    <scope>NUCLEOTIDE SEQUENCE [LARGE SCALE GENOMIC DNA]</scope>
</reference>
<accession>A0AAV1LX81</accession>
<keyword evidence="2" id="KW-1185">Reference proteome</keyword>
<dbReference type="AlphaFoldDB" id="A0AAV1LX81"/>
<protein>
    <submittedName>
        <fullName evidence="1">Uncharacterized protein</fullName>
    </submittedName>
</protein>